<dbReference type="SMART" id="SM00192">
    <property type="entry name" value="LDLa"/>
    <property type="match status" value="1"/>
</dbReference>
<keyword evidence="14" id="KW-0675">Receptor</keyword>
<evidence type="ECO:0000259" key="21">
    <source>
        <dbReference type="PROSITE" id="PS50060"/>
    </source>
</evidence>
<evidence type="ECO:0000256" key="8">
    <source>
        <dbReference type="ARBA" id="ARBA00022777"/>
    </source>
</evidence>
<reference evidence="22 23" key="1">
    <citation type="submission" date="2024-03" db="EMBL/GenBank/DDBJ databases">
        <title>Adaptation during the transition from Ophiocordyceps entomopathogen to insect associate is accompanied by gene loss and intensified selection.</title>
        <authorList>
            <person name="Ward C.M."/>
            <person name="Onetto C.A."/>
            <person name="Borneman A.R."/>
        </authorList>
    </citation>
    <scope>NUCLEOTIDE SEQUENCE [LARGE SCALE GENOMIC DNA]</scope>
    <source>
        <strain evidence="22">AWRI1</strain>
        <tissue evidence="22">Single Adult Female</tissue>
    </source>
</reference>
<dbReference type="FunFam" id="3.30.200.20:FF:000117">
    <property type="entry name" value="Tyrosine-protein kinase receptor"/>
    <property type="match status" value="1"/>
</dbReference>
<evidence type="ECO:0000256" key="12">
    <source>
        <dbReference type="ARBA" id="ARBA00023137"/>
    </source>
</evidence>
<evidence type="ECO:0000256" key="16">
    <source>
        <dbReference type="ARBA" id="ARBA00051243"/>
    </source>
</evidence>
<dbReference type="InterPro" id="IPR011009">
    <property type="entry name" value="Kinase-like_dom_sf"/>
</dbReference>
<sequence>MNAINKGHFLFVYDTNQRKKELNITSPEIDPRFIDTNNDHFCTLSLALRTHPRQNGNISVLIQEGNRTKVIMNQLNIDDDGWQTRKINLGHPEEFFRIIVEIGSTPFRTSYVAIDNIELNHCFPDFSNGQCPNKEKFHCKNDSVCIPLNMVCDINRDCSDASDEKHNCDKVPVGTRCTFENGWCGWKNSTEKQYTLKWKLNRGPTKNNKLSGPSYDHTFANETGTYAYVDMSHGTLGSLALMESISINPPPPVHSDPLSGYYNSCYVTFFFHKYGPHSGSLGLYVKEERPDGPRNTQRIWWSFGNKGDKWHRQVVTLPHIRERYTLQFEARKATSSRGDVAVDDIAFSPSCFGIGIPPEHLNGYNYEEYPKSQGYAHSSFENKTVYFFSTCNTLGSKGPSQENCEKFYKNTTTQVTVQNTSNMAGIQKWVVPETSFYTIIAKGARGGKGADALGESRSALVRVVTELHRGEELYMLVAQEGQDACQKLSFDTPSCVVDFHFRTTANFKNLLQNPQIKDGGGGGGGGTYIFKMIDGEAQPILVAAGGGGLAHGPFFDDGRQHGNGQNASLPNITAPSIGKYPAGAGGGWMPGNFSVNNNSSGKSLLEGGVGGAPCYYSSDQMKGTGGFGGGGGGCVAGGGGGGFTGGRAWSESAINGEGGWSMVANKMLLKEVKPRFHYGPGTVLVIPAVQGCDCDYKCVALDEIRSKVQCICPPGSYILSSDGKKCVFRRCQEQQKIITNRKVCGGGLQLNPLNVQSVRLTEYNPNYEFGGNTYTLRDLKEIPREKIQLVKPLGCGAFGDVYQGLLKNRDNDSVDLAVAVKILPALSSNQAESDFFMEAIIMSKFNHPNIVHFIGACFDTHPRYIILELLAGGDLKNFLRENRPKVDKPSALTMKDLLQCAIDVAKGCQYLEELHFIHRDIAARNCLLTSRGPGRVVKIADFGMSRDIYRSDYYKKGGKAMLPIKWMPPEAFLDGIFSSKTDVWSFGVLLWEVMSLGFMPYTGIRNREVMMYVARGARLGAPANCPPPVFSIMGMCWSQDPEERPTFATIVERLGYCIQDPGVINTQLPVYKGPLPSELDKTLMRPKSEEDYVQTDYMIPIMPDTPVEWTDKGLDVLHKYVVEDDKPKLSLSLDETSSTNSSNSNFPSAHNQMQKFNSLQQNSTTKLSPQMQPNSNFKSESNSKMDDSKSKPFVLSGQFVKDPQIK</sequence>
<keyword evidence="3" id="KW-1003">Cell membrane</keyword>
<keyword evidence="8" id="KW-0418">Kinase</keyword>
<keyword evidence="4" id="KW-0808">Transferase</keyword>
<evidence type="ECO:0000256" key="10">
    <source>
        <dbReference type="ARBA" id="ARBA00022989"/>
    </source>
</evidence>
<comment type="catalytic activity">
    <reaction evidence="16">
        <text>L-tyrosyl-[protein] + ATP = O-phospho-L-tyrosyl-[protein] + ADP + H(+)</text>
        <dbReference type="Rhea" id="RHEA:10596"/>
        <dbReference type="Rhea" id="RHEA-COMP:10136"/>
        <dbReference type="Rhea" id="RHEA-COMP:20101"/>
        <dbReference type="ChEBI" id="CHEBI:15378"/>
        <dbReference type="ChEBI" id="CHEBI:30616"/>
        <dbReference type="ChEBI" id="CHEBI:46858"/>
        <dbReference type="ChEBI" id="CHEBI:61978"/>
        <dbReference type="ChEBI" id="CHEBI:456216"/>
        <dbReference type="EC" id="2.7.10.1"/>
    </reaction>
</comment>
<accession>A0AAN9T9P4</accession>
<dbReference type="FunFam" id="2.60.120.200:FF:000193">
    <property type="entry name" value="Tyrosine-protein kinase receptor"/>
    <property type="match status" value="1"/>
</dbReference>
<dbReference type="InterPro" id="IPR055163">
    <property type="entry name" value="ALK/LTK-like_GRD"/>
</dbReference>
<keyword evidence="7 18" id="KW-0547">Nucleotide-binding</keyword>
<dbReference type="InterPro" id="IPR013320">
    <property type="entry name" value="ConA-like_dom_sf"/>
</dbReference>
<dbReference type="InterPro" id="IPR008266">
    <property type="entry name" value="Tyr_kinase_AS"/>
</dbReference>
<gene>
    <name evidence="22" type="ORF">V9T40_000531</name>
</gene>
<dbReference type="EC" id="2.7.10.1" evidence="2"/>
<feature type="compositionally biased region" description="Basic and acidic residues" evidence="19">
    <location>
        <begin position="1181"/>
        <end position="1190"/>
    </location>
</feature>
<evidence type="ECO:0000256" key="3">
    <source>
        <dbReference type="ARBA" id="ARBA00022475"/>
    </source>
</evidence>
<dbReference type="PROSITE" id="PS00109">
    <property type="entry name" value="PROTEIN_KINASE_TYR"/>
    <property type="match status" value="1"/>
</dbReference>
<dbReference type="CDD" id="cd06263">
    <property type="entry name" value="MAM"/>
    <property type="match status" value="1"/>
</dbReference>
<dbReference type="PROSITE" id="PS01209">
    <property type="entry name" value="LDLRA_1"/>
    <property type="match status" value="1"/>
</dbReference>
<dbReference type="PROSITE" id="PS00107">
    <property type="entry name" value="PROTEIN_KINASE_ATP"/>
    <property type="match status" value="1"/>
</dbReference>
<keyword evidence="13" id="KW-1015">Disulfide bond</keyword>
<dbReference type="PRINTS" id="PR00109">
    <property type="entry name" value="TYRKINASE"/>
</dbReference>
<dbReference type="SMART" id="SM00137">
    <property type="entry name" value="MAM"/>
    <property type="match status" value="1"/>
</dbReference>
<dbReference type="SUPFAM" id="SSF56112">
    <property type="entry name" value="Protein kinase-like (PK-like)"/>
    <property type="match status" value="1"/>
</dbReference>
<comment type="subcellular location">
    <subcellularLocation>
        <location evidence="1">Cell membrane</location>
        <topology evidence="1">Single-pass type I membrane protein</topology>
    </subcellularLocation>
</comment>
<dbReference type="GO" id="GO:0007169">
    <property type="term" value="P:cell surface receptor protein tyrosine kinase signaling pathway"/>
    <property type="evidence" value="ECO:0007669"/>
    <property type="project" value="TreeGrafter"/>
</dbReference>
<dbReference type="GO" id="GO:0045664">
    <property type="term" value="P:regulation of neuron differentiation"/>
    <property type="evidence" value="ECO:0007669"/>
    <property type="project" value="TreeGrafter"/>
</dbReference>
<comment type="caution">
    <text evidence="17">Lacks conserved residue(s) required for the propagation of feature annotation.</text>
</comment>
<evidence type="ECO:0000256" key="15">
    <source>
        <dbReference type="ARBA" id="ARBA00023180"/>
    </source>
</evidence>
<feature type="region of interest" description="Disordered" evidence="19">
    <location>
        <begin position="1131"/>
        <end position="1150"/>
    </location>
</feature>
<feature type="domain" description="MAM" evidence="21">
    <location>
        <begin position="175"/>
        <end position="353"/>
    </location>
</feature>
<dbReference type="SUPFAM" id="SSF57424">
    <property type="entry name" value="LDL receptor-like module"/>
    <property type="match status" value="1"/>
</dbReference>
<evidence type="ECO:0000256" key="9">
    <source>
        <dbReference type="ARBA" id="ARBA00022840"/>
    </source>
</evidence>
<keyword evidence="9 18" id="KW-0067">ATP-binding</keyword>
<keyword evidence="15" id="KW-0325">Glycoprotein</keyword>
<feature type="domain" description="Protein kinase" evidence="20">
    <location>
        <begin position="787"/>
        <end position="1063"/>
    </location>
</feature>
<dbReference type="InterPro" id="IPR017441">
    <property type="entry name" value="Protein_kinase_ATP_BS"/>
</dbReference>
<evidence type="ECO:0000256" key="2">
    <source>
        <dbReference type="ARBA" id="ARBA00011902"/>
    </source>
</evidence>
<dbReference type="Pfam" id="PF12810">
    <property type="entry name" value="ALK_LTK_GRD"/>
    <property type="match status" value="1"/>
</dbReference>
<keyword evidence="10" id="KW-1133">Transmembrane helix</keyword>
<evidence type="ECO:0000256" key="1">
    <source>
        <dbReference type="ARBA" id="ARBA00004251"/>
    </source>
</evidence>
<feature type="compositionally biased region" description="Low complexity" evidence="19">
    <location>
        <begin position="1131"/>
        <end position="1145"/>
    </location>
</feature>
<dbReference type="CDD" id="cd00112">
    <property type="entry name" value="LDLa"/>
    <property type="match status" value="1"/>
</dbReference>
<dbReference type="GO" id="GO:0043235">
    <property type="term" value="C:receptor complex"/>
    <property type="evidence" value="ECO:0007669"/>
    <property type="project" value="TreeGrafter"/>
</dbReference>
<dbReference type="InterPro" id="IPR036055">
    <property type="entry name" value="LDL_receptor-like_sf"/>
</dbReference>
<keyword evidence="5" id="KW-0812">Transmembrane</keyword>
<dbReference type="InterPro" id="IPR020635">
    <property type="entry name" value="Tyr_kinase_cat_dom"/>
</dbReference>
<evidence type="ECO:0000259" key="20">
    <source>
        <dbReference type="PROSITE" id="PS50011"/>
    </source>
</evidence>
<dbReference type="GO" id="GO:0004714">
    <property type="term" value="F:transmembrane receptor protein tyrosine kinase activity"/>
    <property type="evidence" value="ECO:0007669"/>
    <property type="project" value="UniProtKB-EC"/>
</dbReference>
<dbReference type="InterPro" id="IPR002172">
    <property type="entry name" value="LDrepeatLR_classA_rpt"/>
</dbReference>
<keyword evidence="23" id="KW-1185">Reference proteome</keyword>
<dbReference type="SUPFAM" id="SSF49899">
    <property type="entry name" value="Concanavalin A-like lectins/glucanases"/>
    <property type="match status" value="1"/>
</dbReference>
<dbReference type="EMBL" id="JBBCAQ010000034">
    <property type="protein sequence ID" value="KAK7579902.1"/>
    <property type="molecule type" value="Genomic_DNA"/>
</dbReference>
<keyword evidence="11" id="KW-0472">Membrane</keyword>
<dbReference type="PANTHER" id="PTHR24416:SF604">
    <property type="entry name" value="RECEPTOR PROTEIN-TYROSINE KINASE"/>
    <property type="match status" value="1"/>
</dbReference>
<dbReference type="FunFam" id="1.10.510.10:FF:000113">
    <property type="entry name" value="Tyrosine-protein kinase receptor"/>
    <property type="match status" value="1"/>
</dbReference>
<evidence type="ECO:0000256" key="19">
    <source>
        <dbReference type="SAM" id="MobiDB-lite"/>
    </source>
</evidence>
<name>A0AAN9T9P4_9HEMI</name>
<keyword evidence="6" id="KW-0732">Signal</keyword>
<feature type="domain" description="MAM" evidence="21">
    <location>
        <begin position="1"/>
        <end position="124"/>
    </location>
</feature>
<comment type="caution">
    <text evidence="22">The sequence shown here is derived from an EMBL/GenBank/DDBJ whole genome shotgun (WGS) entry which is preliminary data.</text>
</comment>
<feature type="region of interest" description="Disordered" evidence="19">
    <location>
        <begin position="1158"/>
        <end position="1206"/>
    </location>
</feature>
<dbReference type="Pfam" id="PF00629">
    <property type="entry name" value="MAM"/>
    <property type="match status" value="2"/>
</dbReference>
<evidence type="ECO:0000256" key="4">
    <source>
        <dbReference type="ARBA" id="ARBA00022679"/>
    </source>
</evidence>
<dbReference type="Pfam" id="PF00057">
    <property type="entry name" value="Ldl_recept_a"/>
    <property type="match status" value="1"/>
</dbReference>
<dbReference type="AlphaFoldDB" id="A0AAN9T9P4"/>
<evidence type="ECO:0000313" key="22">
    <source>
        <dbReference type="EMBL" id="KAK7579902.1"/>
    </source>
</evidence>
<organism evidence="22 23">
    <name type="scientific">Parthenolecanium corni</name>
    <dbReference type="NCBI Taxonomy" id="536013"/>
    <lineage>
        <taxon>Eukaryota</taxon>
        <taxon>Metazoa</taxon>
        <taxon>Ecdysozoa</taxon>
        <taxon>Arthropoda</taxon>
        <taxon>Hexapoda</taxon>
        <taxon>Insecta</taxon>
        <taxon>Pterygota</taxon>
        <taxon>Neoptera</taxon>
        <taxon>Paraneoptera</taxon>
        <taxon>Hemiptera</taxon>
        <taxon>Sternorrhyncha</taxon>
        <taxon>Coccoidea</taxon>
        <taxon>Coccidae</taxon>
        <taxon>Parthenolecanium</taxon>
    </lineage>
</organism>
<dbReference type="PROSITE" id="PS50068">
    <property type="entry name" value="LDLRA_2"/>
    <property type="match status" value="1"/>
</dbReference>
<evidence type="ECO:0000256" key="7">
    <source>
        <dbReference type="ARBA" id="ARBA00022741"/>
    </source>
</evidence>
<dbReference type="GO" id="GO:0005886">
    <property type="term" value="C:plasma membrane"/>
    <property type="evidence" value="ECO:0007669"/>
    <property type="project" value="UniProtKB-SubCell"/>
</dbReference>
<evidence type="ECO:0000256" key="13">
    <source>
        <dbReference type="ARBA" id="ARBA00023157"/>
    </source>
</evidence>
<dbReference type="PROSITE" id="PS50060">
    <property type="entry name" value="MAM_2"/>
    <property type="match status" value="2"/>
</dbReference>
<keyword evidence="12" id="KW-0829">Tyrosine-protein kinase</keyword>
<dbReference type="PROSITE" id="PS50011">
    <property type="entry name" value="PROTEIN_KINASE_DOM"/>
    <property type="match status" value="1"/>
</dbReference>
<dbReference type="GO" id="GO:0005524">
    <property type="term" value="F:ATP binding"/>
    <property type="evidence" value="ECO:0007669"/>
    <property type="project" value="UniProtKB-UniRule"/>
</dbReference>
<evidence type="ECO:0000256" key="6">
    <source>
        <dbReference type="ARBA" id="ARBA00022729"/>
    </source>
</evidence>
<evidence type="ECO:0000256" key="5">
    <source>
        <dbReference type="ARBA" id="ARBA00022692"/>
    </source>
</evidence>
<protein>
    <recommendedName>
        <fullName evidence="2">receptor protein-tyrosine kinase</fullName>
        <ecNumber evidence="2">2.7.10.1</ecNumber>
    </recommendedName>
</protein>
<dbReference type="Gene3D" id="3.30.200.20">
    <property type="entry name" value="Phosphorylase Kinase, domain 1"/>
    <property type="match status" value="1"/>
</dbReference>
<dbReference type="PANTHER" id="PTHR24416">
    <property type="entry name" value="TYROSINE-PROTEIN KINASE RECEPTOR"/>
    <property type="match status" value="1"/>
</dbReference>
<feature type="compositionally biased region" description="Polar residues" evidence="19">
    <location>
        <begin position="1158"/>
        <end position="1180"/>
    </location>
</feature>
<feature type="binding site" evidence="18">
    <location>
        <position position="821"/>
    </location>
    <ligand>
        <name>ATP</name>
        <dbReference type="ChEBI" id="CHEBI:30616"/>
    </ligand>
</feature>
<evidence type="ECO:0000313" key="23">
    <source>
        <dbReference type="Proteomes" id="UP001367676"/>
    </source>
</evidence>
<dbReference type="SMART" id="SM00219">
    <property type="entry name" value="TyrKc"/>
    <property type="match status" value="1"/>
</dbReference>
<evidence type="ECO:0000256" key="17">
    <source>
        <dbReference type="PROSITE-ProRule" id="PRU00124"/>
    </source>
</evidence>
<dbReference type="Gene3D" id="4.10.400.10">
    <property type="entry name" value="Low-density Lipoprotein Receptor"/>
    <property type="match status" value="1"/>
</dbReference>
<proteinExistence type="predicted"/>
<dbReference type="Proteomes" id="UP001367676">
    <property type="component" value="Unassembled WGS sequence"/>
</dbReference>
<dbReference type="InterPro" id="IPR001245">
    <property type="entry name" value="Ser-Thr/Tyr_kinase_cat_dom"/>
</dbReference>
<evidence type="ECO:0000256" key="18">
    <source>
        <dbReference type="PROSITE-ProRule" id="PRU10141"/>
    </source>
</evidence>
<dbReference type="InterPro" id="IPR000998">
    <property type="entry name" value="MAM_dom"/>
</dbReference>
<evidence type="ECO:0000256" key="11">
    <source>
        <dbReference type="ARBA" id="ARBA00023136"/>
    </source>
</evidence>
<dbReference type="Pfam" id="PF07714">
    <property type="entry name" value="PK_Tyr_Ser-Thr"/>
    <property type="match status" value="1"/>
</dbReference>
<dbReference type="InterPro" id="IPR023415">
    <property type="entry name" value="LDLR_class-A_CS"/>
</dbReference>
<evidence type="ECO:0000256" key="14">
    <source>
        <dbReference type="ARBA" id="ARBA00023170"/>
    </source>
</evidence>
<dbReference type="Gene3D" id="2.60.120.200">
    <property type="match status" value="2"/>
</dbReference>
<dbReference type="InterPro" id="IPR000719">
    <property type="entry name" value="Prot_kinase_dom"/>
</dbReference>
<dbReference type="InterPro" id="IPR050122">
    <property type="entry name" value="RTK"/>
</dbReference>
<dbReference type="Gene3D" id="1.10.510.10">
    <property type="entry name" value="Transferase(Phosphotransferase) domain 1"/>
    <property type="match status" value="1"/>
</dbReference>